<feature type="region of interest" description="Disordered" evidence="1">
    <location>
        <begin position="92"/>
        <end position="118"/>
    </location>
</feature>
<feature type="compositionally biased region" description="Low complexity" evidence="1">
    <location>
        <begin position="552"/>
        <end position="567"/>
    </location>
</feature>
<evidence type="ECO:0000313" key="3">
    <source>
        <dbReference type="Proteomes" id="UP001446871"/>
    </source>
</evidence>
<dbReference type="EMBL" id="JAQQWM010000004">
    <property type="protein sequence ID" value="KAK8068559.1"/>
    <property type="molecule type" value="Genomic_DNA"/>
</dbReference>
<evidence type="ECO:0000313" key="2">
    <source>
        <dbReference type="EMBL" id="KAK8068559.1"/>
    </source>
</evidence>
<sequence length="1136" mass="125423">MPYHVELFSCAVPRVNGKLQPPKSCDASSFAAIGVFDLPHAALTKPLIELSSAWFNPTTRSSDAAKIVFCNANGATISNTLPLERYAAVTEPALSNAQNEPKKGGDQDSSEGDKAPKEQKAIKVYVLTEEPPSTPPKEVSVQDALKETSSMITLQLVADSEEKEGPVTNQASAKVHSIRAEVLLRQCNDRASNQWKGVNMAMVRKAMESALAAPSLELWNGPQSKLLDLTLPFETYCSQIWANNPELIGKLIVYYGLSKNYDQRTARQVYDSKSFLLKVYHLKADKTGASSPVASMRVKESVSPGEKGVLLWSDLDKSTLQVFRKKINTMSALESKHTFCLADGSPMPDSTTLPAYLELVTDLAPINEDVPSISLRFKEVDTDPSSWRGGAAAKTAVNELQVNPKFGVGDIPTSLITAGNVDFLDKSKLDLNSAATTALAATTMGTDPLSVASKLDELQWSFIMQNCHVLHGWYLDKRTNRVKMAPKPAFTLRPDLNIQVLEDTAETDTPSTNTSTQTVNPTKQQGKPNANNQNHRKEQNTNAQTNNGTVLSETGKSSTPSTETPSTQAGKEKNPGKEKTQGGDTSSTPSVPRQPLWTKPNAIPTFRVKDGSKIEIVTVEDEQRHSMVRNSFEKSSIEAGVSGGYAGVGVGVTGGFSSDSQKANSKEGKATTTKMVGKYMLPRVTLTLRPEDLRPTRELVRHINMIKKERDPLEVRRFYERFGYFFAQEVTLGGVLLSTKVIDATQHDETTKSQEAFKTAIGLSVTTPVEIGVSAKQEKITGNDKTDVDGNRRVNDRVAFEATGGNTLLAGRHVIFYPHKCFTMARSELKPIVDAIHESTPKRFDYIFEWFSDTHPDLLGENVEIPRSMQLLTQARFNAVDENSKAQYLVHQVDKQITTKIANLSPEKFQGPRMAAYEKGWDIRDGIWVITPRNPKLLLDGSSVTIRASHDWSDRRFLTMLRTSGDFYVPCISTSGHDPMWTIRRAPDGNVPLPATPSRDPLKYNDTFCLTFDFWKNPRGYRDFFNDDRGYRRRNYPVATNNRLVLGYETSGNDKLPKSMLIMADEAIKQGDSTRIVKIDGAEVQVALATFKMDILASDGTDEDYDILTKGPAEINALNHVAKQEVKTDEKTVSQT</sequence>
<organism evidence="2 3">
    <name type="scientific">Apiospora saccharicola</name>
    <dbReference type="NCBI Taxonomy" id="335842"/>
    <lineage>
        <taxon>Eukaryota</taxon>
        <taxon>Fungi</taxon>
        <taxon>Dikarya</taxon>
        <taxon>Ascomycota</taxon>
        <taxon>Pezizomycotina</taxon>
        <taxon>Sordariomycetes</taxon>
        <taxon>Xylariomycetidae</taxon>
        <taxon>Amphisphaeriales</taxon>
        <taxon>Apiosporaceae</taxon>
        <taxon>Apiospora</taxon>
    </lineage>
</organism>
<evidence type="ECO:0008006" key="4">
    <source>
        <dbReference type="Google" id="ProtNLM"/>
    </source>
</evidence>
<feature type="compositionally biased region" description="Polar residues" evidence="1">
    <location>
        <begin position="523"/>
        <end position="533"/>
    </location>
</feature>
<proteinExistence type="predicted"/>
<feature type="region of interest" description="Disordered" evidence="1">
    <location>
        <begin position="505"/>
        <end position="604"/>
    </location>
</feature>
<feature type="compositionally biased region" description="Basic and acidic residues" evidence="1">
    <location>
        <begin position="100"/>
        <end position="118"/>
    </location>
</feature>
<reference evidence="2 3" key="1">
    <citation type="submission" date="2023-01" db="EMBL/GenBank/DDBJ databases">
        <title>Analysis of 21 Apiospora genomes using comparative genomics revels a genus with tremendous synthesis potential of carbohydrate active enzymes and secondary metabolites.</title>
        <authorList>
            <person name="Sorensen T."/>
        </authorList>
    </citation>
    <scope>NUCLEOTIDE SEQUENCE [LARGE SCALE GENOMIC DNA]</scope>
    <source>
        <strain evidence="2 3">CBS 83171</strain>
    </source>
</reference>
<comment type="caution">
    <text evidence="2">The sequence shown here is derived from an EMBL/GenBank/DDBJ whole genome shotgun (WGS) entry which is preliminary data.</text>
</comment>
<name>A0ABR1VBH1_9PEZI</name>
<dbReference type="Proteomes" id="UP001446871">
    <property type="component" value="Unassembled WGS sequence"/>
</dbReference>
<feature type="compositionally biased region" description="Polar residues" evidence="1">
    <location>
        <begin position="540"/>
        <end position="551"/>
    </location>
</feature>
<feature type="compositionally biased region" description="Basic and acidic residues" evidence="1">
    <location>
        <begin position="570"/>
        <end position="581"/>
    </location>
</feature>
<feature type="compositionally biased region" description="Low complexity" evidence="1">
    <location>
        <begin position="507"/>
        <end position="522"/>
    </location>
</feature>
<evidence type="ECO:0000256" key="1">
    <source>
        <dbReference type="SAM" id="MobiDB-lite"/>
    </source>
</evidence>
<accession>A0ABR1VBH1</accession>
<keyword evidence="3" id="KW-1185">Reference proteome</keyword>
<protein>
    <recommendedName>
        <fullName evidence="4">MACPF domain-containing protein</fullName>
    </recommendedName>
</protein>
<gene>
    <name evidence="2" type="ORF">PG996_007671</name>
</gene>
<feature type="compositionally biased region" description="Polar residues" evidence="1">
    <location>
        <begin position="582"/>
        <end position="591"/>
    </location>
</feature>